<comment type="pathway">
    <text evidence="6">Metabolic intermediate biosynthesis; acetyl-CoA biosynthesis; acetyl-CoA from acetate: step 1/2.</text>
</comment>
<comment type="catalytic activity">
    <reaction evidence="6">
        <text>acetate + ATP = acetyl phosphate + ADP</text>
        <dbReference type="Rhea" id="RHEA:11352"/>
        <dbReference type="ChEBI" id="CHEBI:22191"/>
        <dbReference type="ChEBI" id="CHEBI:30089"/>
        <dbReference type="ChEBI" id="CHEBI:30616"/>
        <dbReference type="ChEBI" id="CHEBI:456216"/>
        <dbReference type="EC" id="2.7.2.1"/>
    </reaction>
</comment>
<feature type="binding site" evidence="6">
    <location>
        <begin position="272"/>
        <end position="274"/>
    </location>
    <ligand>
        <name>ATP</name>
        <dbReference type="ChEBI" id="CHEBI:30616"/>
    </ligand>
</feature>
<keyword evidence="4 6" id="KW-0418">Kinase</keyword>
<dbReference type="PIRSF" id="PIRSF000722">
    <property type="entry name" value="Acetate_prop_kin"/>
    <property type="match status" value="1"/>
</dbReference>
<feature type="site" description="Transition state stabilizer" evidence="6">
    <location>
        <position position="171"/>
    </location>
</feature>
<evidence type="ECO:0000256" key="1">
    <source>
        <dbReference type="ARBA" id="ARBA00008748"/>
    </source>
</evidence>
<comment type="similarity">
    <text evidence="1 6 7">Belongs to the acetokinase family.</text>
</comment>
<dbReference type="GO" id="GO:0005737">
    <property type="term" value="C:cytoplasm"/>
    <property type="evidence" value="ECO:0007669"/>
    <property type="project" value="UniProtKB-SubCell"/>
</dbReference>
<dbReference type="GO" id="GO:0006085">
    <property type="term" value="P:acetyl-CoA biosynthetic process"/>
    <property type="evidence" value="ECO:0007669"/>
    <property type="project" value="UniProtKB-UniRule"/>
</dbReference>
<dbReference type="EMBL" id="AP024718">
    <property type="protein sequence ID" value="BCX89680.1"/>
    <property type="molecule type" value="Genomic_DNA"/>
</dbReference>
<dbReference type="KEGG" id="meiy:MIN45_P2053"/>
<dbReference type="PANTHER" id="PTHR21060:SF15">
    <property type="entry name" value="ACETATE KINASE-RELATED"/>
    <property type="match status" value="1"/>
</dbReference>
<dbReference type="NCBIfam" id="TIGR00016">
    <property type="entry name" value="ackA"/>
    <property type="match status" value="1"/>
</dbReference>
<dbReference type="EC" id="2.7.2.1" evidence="6"/>
<keyword evidence="5 6" id="KW-0067">ATP-binding</keyword>
<dbReference type="PRINTS" id="PR00471">
    <property type="entry name" value="ACETATEKNASE"/>
</dbReference>
<evidence type="ECO:0000313" key="9">
    <source>
        <dbReference type="Proteomes" id="UP001321450"/>
    </source>
</evidence>
<evidence type="ECO:0000256" key="5">
    <source>
        <dbReference type="ARBA" id="ARBA00022840"/>
    </source>
</evidence>
<dbReference type="PROSITE" id="PS01076">
    <property type="entry name" value="ACETATE_KINASE_2"/>
    <property type="match status" value="1"/>
</dbReference>
<dbReference type="AlphaFoldDB" id="A0AAU9CY92"/>
<dbReference type="RefSeq" id="WP_286292102.1">
    <property type="nucleotide sequence ID" value="NZ_AP024718.1"/>
</dbReference>
<sequence length="394" mass="42683">MSLLVLNCGSSSIKFALFDPATLERRLAGEIEAIGTAEGRIQVHGEHRLDQHVRLADHHQALVRLTTLLGQWRIVPRAVGHRVVHGGERFHETVIVDDAVLAAIEATTALAPLHNPVNLEGIRVAQELWPQALQIAAFDTAFHQSLPPEAFRYAVPSAWYPAHGVRRYGFHGLSHAYVTRRAAEWLGKAPADFNAISLHLGNGASACAIENGKSIDTSMGLTPLEGLVMGTRPGDLDPGVLLHLLRRGLTAAALDEALNHASGLKGLCGHADMREVRQAAAAGDEDARVALTVFCRRVRKYIGAYLALLGRIDALIFTAGIGQHSPEVRARCLEGLEELGLVLDPERNRQTDGRTLAPIHHPEAKTAILVVPTDEAWQIAHDMQILLRHAGGIS</sequence>
<keyword evidence="3 6" id="KW-0547">Nucleotide-binding</keyword>
<comment type="subcellular location">
    <subcellularLocation>
        <location evidence="6">Cytoplasm</location>
    </subcellularLocation>
</comment>
<gene>
    <name evidence="6" type="primary">ackA</name>
    <name evidence="8" type="ORF">MIN45_P2053</name>
</gene>
<feature type="active site" description="Proton donor/acceptor" evidence="6">
    <location>
        <position position="139"/>
    </location>
</feature>
<dbReference type="InterPro" id="IPR043129">
    <property type="entry name" value="ATPase_NBD"/>
</dbReference>
<feature type="binding site" evidence="6">
    <location>
        <position position="82"/>
    </location>
    <ligand>
        <name>substrate</name>
    </ligand>
</feature>
<reference evidence="9" key="1">
    <citation type="journal article" date="2024" name="Int. J. Syst. Evol. Microbiol.">
        <title>Methylomarinovum tepidoasis sp. nov., a moderately thermophilic methanotroph of the family Methylothermaceae isolated from a deep-sea hydrothermal field.</title>
        <authorList>
            <person name="Hirayama H."/>
            <person name="Takaki Y."/>
            <person name="Abe M."/>
            <person name="Miyazaki M."/>
            <person name="Uematsu K."/>
            <person name="Matsui Y."/>
            <person name="Takai K."/>
        </authorList>
    </citation>
    <scope>NUCLEOTIDE SEQUENCE [LARGE SCALE GENOMIC DNA]</scope>
    <source>
        <strain evidence="9">IN45</strain>
    </source>
</reference>
<dbReference type="SUPFAM" id="SSF53067">
    <property type="entry name" value="Actin-like ATPase domain"/>
    <property type="match status" value="2"/>
</dbReference>
<comment type="cofactor">
    <cofactor evidence="6">
        <name>Mg(2+)</name>
        <dbReference type="ChEBI" id="CHEBI:18420"/>
    </cofactor>
    <cofactor evidence="6">
        <name>Mn(2+)</name>
        <dbReference type="ChEBI" id="CHEBI:29035"/>
    </cofactor>
    <text evidence="6">Mg(2+). Can also accept Mn(2+).</text>
</comment>
<evidence type="ECO:0000313" key="8">
    <source>
        <dbReference type="EMBL" id="BCX89680.1"/>
    </source>
</evidence>
<dbReference type="InterPro" id="IPR000890">
    <property type="entry name" value="Aliphatic_acid_kin_short-chain"/>
</dbReference>
<comment type="caution">
    <text evidence="6">Lacks conserved residue(s) required for the propagation of feature annotation.</text>
</comment>
<dbReference type="GO" id="GO:0006083">
    <property type="term" value="P:acetate metabolic process"/>
    <property type="evidence" value="ECO:0007669"/>
    <property type="project" value="TreeGrafter"/>
</dbReference>
<dbReference type="GO" id="GO:0005524">
    <property type="term" value="F:ATP binding"/>
    <property type="evidence" value="ECO:0007669"/>
    <property type="project" value="UniProtKB-KW"/>
</dbReference>
<feature type="binding site" evidence="6">
    <location>
        <position position="7"/>
    </location>
    <ligand>
        <name>Mg(2+)</name>
        <dbReference type="ChEBI" id="CHEBI:18420"/>
    </ligand>
</feature>
<evidence type="ECO:0000256" key="7">
    <source>
        <dbReference type="RuleBase" id="RU003835"/>
    </source>
</evidence>
<dbReference type="Proteomes" id="UP001321450">
    <property type="component" value="Chromosome"/>
</dbReference>
<comment type="subunit">
    <text evidence="6">Homodimer.</text>
</comment>
<dbReference type="PROSITE" id="PS01075">
    <property type="entry name" value="ACETATE_KINASE_1"/>
    <property type="match status" value="1"/>
</dbReference>
<evidence type="ECO:0000256" key="4">
    <source>
        <dbReference type="ARBA" id="ARBA00022777"/>
    </source>
</evidence>
<dbReference type="PANTHER" id="PTHR21060">
    <property type="entry name" value="ACETATE KINASE"/>
    <property type="match status" value="1"/>
</dbReference>
<dbReference type="HAMAP" id="MF_00020">
    <property type="entry name" value="Acetate_kinase"/>
    <property type="match status" value="1"/>
</dbReference>
<name>A0AAU9CY92_9GAMM</name>
<dbReference type="CDD" id="cd24010">
    <property type="entry name" value="ASKHA_NBD_AcK_PK"/>
    <property type="match status" value="1"/>
</dbReference>
<dbReference type="GO" id="GO:0000287">
    <property type="term" value="F:magnesium ion binding"/>
    <property type="evidence" value="ECO:0007669"/>
    <property type="project" value="UniProtKB-UniRule"/>
</dbReference>
<feature type="site" description="Transition state stabilizer" evidence="6">
    <location>
        <position position="232"/>
    </location>
</feature>
<keyword evidence="6" id="KW-0460">Magnesium</keyword>
<feature type="binding site" evidence="6">
    <location>
        <position position="375"/>
    </location>
    <ligand>
        <name>Mg(2+)</name>
        <dbReference type="ChEBI" id="CHEBI:18420"/>
    </ligand>
</feature>
<evidence type="ECO:0000256" key="6">
    <source>
        <dbReference type="HAMAP-Rule" id="MF_00020"/>
    </source>
</evidence>
<organism evidence="8 9">
    <name type="scientific">Methylomarinovum tepidoasis</name>
    <dbReference type="NCBI Taxonomy" id="2840183"/>
    <lineage>
        <taxon>Bacteria</taxon>
        <taxon>Pseudomonadati</taxon>
        <taxon>Pseudomonadota</taxon>
        <taxon>Gammaproteobacteria</taxon>
        <taxon>Methylococcales</taxon>
        <taxon>Methylothermaceae</taxon>
        <taxon>Methylomarinovum</taxon>
    </lineage>
</organism>
<keyword evidence="9" id="KW-1185">Reference proteome</keyword>
<evidence type="ECO:0000256" key="2">
    <source>
        <dbReference type="ARBA" id="ARBA00022679"/>
    </source>
</evidence>
<feature type="binding site" evidence="6">
    <location>
        <begin position="199"/>
        <end position="203"/>
    </location>
    <ligand>
        <name>ATP</name>
        <dbReference type="ChEBI" id="CHEBI:30616"/>
    </ligand>
</feature>
<dbReference type="InterPro" id="IPR023865">
    <property type="entry name" value="Aliphatic_acid_kinase_CS"/>
</dbReference>
<dbReference type="InterPro" id="IPR004372">
    <property type="entry name" value="Ac/propionate_kinase"/>
</dbReference>
<protein>
    <recommendedName>
        <fullName evidence="6">Acetate kinase</fullName>
        <ecNumber evidence="6">2.7.2.1</ecNumber>
    </recommendedName>
    <alternativeName>
        <fullName evidence="6">Acetokinase</fullName>
    </alternativeName>
</protein>
<keyword evidence="6" id="KW-0479">Metal-binding</keyword>
<comment type="function">
    <text evidence="6">Catalyzes the formation of acetyl phosphate from acetate and ATP. Can also catalyze the reverse reaction.</text>
</comment>
<dbReference type="GO" id="GO:0008776">
    <property type="term" value="F:acetate kinase activity"/>
    <property type="evidence" value="ECO:0007669"/>
    <property type="project" value="UniProtKB-UniRule"/>
</dbReference>
<feature type="binding site" evidence="6">
    <location>
        <position position="14"/>
    </location>
    <ligand>
        <name>ATP</name>
        <dbReference type="ChEBI" id="CHEBI:30616"/>
    </ligand>
</feature>
<accession>A0AAU9CY92</accession>
<evidence type="ECO:0000256" key="3">
    <source>
        <dbReference type="ARBA" id="ARBA00022741"/>
    </source>
</evidence>
<dbReference type="Pfam" id="PF00871">
    <property type="entry name" value="Acetate_kinase"/>
    <property type="match status" value="1"/>
</dbReference>
<proteinExistence type="inferred from homology"/>
<keyword evidence="6" id="KW-0963">Cytoplasm</keyword>
<dbReference type="Gene3D" id="3.30.420.40">
    <property type="match status" value="2"/>
</dbReference>
<keyword evidence="2 6" id="KW-0808">Transferase</keyword>